<comment type="caution">
    <text evidence="2">The sequence shown here is derived from an EMBL/GenBank/DDBJ whole genome shotgun (WGS) entry which is preliminary data.</text>
</comment>
<proteinExistence type="predicted"/>
<reference evidence="2" key="1">
    <citation type="submission" date="2016-04" db="EMBL/GenBank/DDBJ databases">
        <title>Fast-growing isolate from the root nodules of Vavilovia formosa.</title>
        <authorList>
            <person name="Kimeklis A."/>
            <person name="Safronova V."/>
            <person name="Belimov A."/>
            <person name="Andronov E."/>
        </authorList>
    </citation>
    <scope>NUCLEOTIDE SEQUENCE [LARGE SCALE GENOMIC DNA]</scope>
    <source>
        <strain evidence="2">Vaf-46</strain>
    </source>
</reference>
<accession>A0A179BBF4</accession>
<protein>
    <submittedName>
        <fullName evidence="2">Uncharacterized protein</fullName>
    </submittedName>
</protein>
<keyword evidence="1" id="KW-0812">Transmembrane</keyword>
<keyword evidence="1" id="KW-1133">Transmembrane helix</keyword>
<keyword evidence="1" id="KW-0472">Membrane</keyword>
<feature type="transmembrane region" description="Helical" evidence="1">
    <location>
        <begin position="101"/>
        <end position="122"/>
    </location>
</feature>
<dbReference type="AlphaFoldDB" id="A0A179BBF4"/>
<organism evidence="2">
    <name type="scientific">Rhizobium leguminosarum</name>
    <dbReference type="NCBI Taxonomy" id="384"/>
    <lineage>
        <taxon>Bacteria</taxon>
        <taxon>Pseudomonadati</taxon>
        <taxon>Pseudomonadota</taxon>
        <taxon>Alphaproteobacteria</taxon>
        <taxon>Hyphomicrobiales</taxon>
        <taxon>Rhizobiaceae</taxon>
        <taxon>Rhizobium/Agrobacterium group</taxon>
        <taxon>Rhizobium</taxon>
    </lineage>
</organism>
<feature type="transmembrane region" description="Helical" evidence="1">
    <location>
        <begin position="55"/>
        <end position="74"/>
    </location>
</feature>
<gene>
    <name evidence="2" type="ORF">A4U53_33415</name>
</gene>
<evidence type="ECO:0000313" key="2">
    <source>
        <dbReference type="EMBL" id="OAP89057.1"/>
    </source>
</evidence>
<evidence type="ECO:0000256" key="1">
    <source>
        <dbReference type="SAM" id="Phobius"/>
    </source>
</evidence>
<dbReference type="EMBL" id="LWBS01000441">
    <property type="protein sequence ID" value="OAP89057.1"/>
    <property type="molecule type" value="Genomic_DNA"/>
</dbReference>
<name>A0A179BBF4_RHILE</name>
<sequence length="211" mass="23965">MFALRHKFQSRYSLVIGLAAWLTIQATSAQAHVKWFASYIIGAPPAPVRLTLSNEWFWLGIGLVVVFFAVARVFERSRFGDPTLDLMDKMTAPLWNRLDDYLRAIIAAFFVAIFAVGGVYLTPDLKTPAEWVSWLELVIAGLIFSRMTMPVAGLGIVALWILALRDYDLFHLFDYLTLGLGVAAYLVLEPSKHQNWSVHRLEALRWGRRSH</sequence>
<feature type="transmembrane region" description="Helical" evidence="1">
    <location>
        <begin position="134"/>
        <end position="162"/>
    </location>
</feature>
<feature type="transmembrane region" description="Helical" evidence="1">
    <location>
        <begin position="169"/>
        <end position="188"/>
    </location>
</feature>